<organism evidence="2 3">
    <name type="scientific">Cephalotrichum gorgonifer</name>
    <dbReference type="NCBI Taxonomy" id="2041049"/>
    <lineage>
        <taxon>Eukaryota</taxon>
        <taxon>Fungi</taxon>
        <taxon>Dikarya</taxon>
        <taxon>Ascomycota</taxon>
        <taxon>Pezizomycotina</taxon>
        <taxon>Sordariomycetes</taxon>
        <taxon>Hypocreomycetidae</taxon>
        <taxon>Microascales</taxon>
        <taxon>Microascaceae</taxon>
        <taxon>Cephalotrichum</taxon>
    </lineage>
</organism>
<protein>
    <recommendedName>
        <fullName evidence="1">2EXR domain-containing protein</fullName>
    </recommendedName>
</protein>
<dbReference type="Proteomes" id="UP001187682">
    <property type="component" value="Unassembled WGS sequence"/>
</dbReference>
<dbReference type="AlphaFoldDB" id="A0AAE8SUF9"/>
<sequence>MLTRRRTRKGVDNPETTSAFSRLPLELQWKVWEYVCPHLSASSPLVLPFGLGPTGRTVSPDKYGSLAAATATARTVLSTHAAFRFLALRALPHAITFKRVRAGAGVGMVRLNSERDLILLLPTFPRGRTREVNCAWRIPGFSEHVVNLTTDFEPVDFSVFIDMPTDSTYVESALHFYECFPNLRAVYPPCDAGRYGEEGLRWCRERALRTARRCGLCGGASSWRLSSSGRMWRGAAG</sequence>
<feature type="domain" description="2EXR" evidence="1">
    <location>
        <begin position="19"/>
        <end position="118"/>
    </location>
</feature>
<reference evidence="2" key="1">
    <citation type="submission" date="2018-03" db="EMBL/GenBank/DDBJ databases">
        <authorList>
            <person name="Guldener U."/>
        </authorList>
    </citation>
    <scope>NUCLEOTIDE SEQUENCE</scope>
</reference>
<comment type="caution">
    <text evidence="2">The sequence shown here is derived from an EMBL/GenBank/DDBJ whole genome shotgun (WGS) entry which is preliminary data.</text>
</comment>
<keyword evidence="3" id="KW-1185">Reference proteome</keyword>
<dbReference type="InterPro" id="IPR045518">
    <property type="entry name" value="2EXR"/>
</dbReference>
<evidence type="ECO:0000259" key="1">
    <source>
        <dbReference type="Pfam" id="PF20150"/>
    </source>
</evidence>
<dbReference type="Pfam" id="PF20150">
    <property type="entry name" value="2EXR"/>
    <property type="match status" value="1"/>
</dbReference>
<name>A0AAE8SUF9_9PEZI</name>
<evidence type="ECO:0000313" key="3">
    <source>
        <dbReference type="Proteomes" id="UP001187682"/>
    </source>
</evidence>
<evidence type="ECO:0000313" key="2">
    <source>
        <dbReference type="EMBL" id="SPO01663.1"/>
    </source>
</evidence>
<proteinExistence type="predicted"/>
<gene>
    <name evidence="2" type="ORF">DNG_04336</name>
</gene>
<accession>A0AAE8SUF9</accession>
<dbReference type="EMBL" id="ONZQ02000005">
    <property type="protein sequence ID" value="SPO01663.1"/>
    <property type="molecule type" value="Genomic_DNA"/>
</dbReference>